<feature type="domain" description="Aldehyde dehydrogenase" evidence="2">
    <location>
        <begin position="3"/>
        <end position="192"/>
    </location>
</feature>
<evidence type="ECO:0000256" key="1">
    <source>
        <dbReference type="ARBA" id="ARBA00023002"/>
    </source>
</evidence>
<dbReference type="InterPro" id="IPR016162">
    <property type="entry name" value="Ald_DH_N"/>
</dbReference>
<reference evidence="3" key="1">
    <citation type="submission" date="2022-07" db="EMBL/GenBank/DDBJ databases">
        <authorList>
            <person name="Jung M.-Y."/>
            <person name="Lee M."/>
        </authorList>
    </citation>
    <scope>NUCLEOTIDE SEQUENCE</scope>
    <source>
        <strain evidence="3">S8</strain>
    </source>
</reference>
<gene>
    <name evidence="3" type="ORF">NPA36_09900</name>
</gene>
<sequence>MSQNEVVSSLVEKARTALQVLEGYSQEQVDDLCKAVGQSIAKEAELLAKEAIEETDMGKYEDKIQKNLGIGAGIWSTMKNQKSVGIIERDTEKNLTYVANPKGVIASVIPTTNPTLTIVGNVMMAVKGRNTVIISPHPRAKNVSKHTVDILNAAMKELGAPDNIVQIIEEPSLDATNSLMQSCDIVVATGGPAMLNDSLYGLRPRGTSAIVGVVGEVTIDIYQAILIECKRLVGIVEGSSNPKTFIPELIDYYKQGQFPFDKLINVYPFEDINQAFEDSKTGVAIKPVLKMVD</sequence>
<evidence type="ECO:0000313" key="3">
    <source>
        <dbReference type="EMBL" id="MCQ9210847.1"/>
    </source>
</evidence>
<dbReference type="InterPro" id="IPR036291">
    <property type="entry name" value="NAD(P)-bd_dom_sf"/>
</dbReference>
<evidence type="ECO:0000259" key="2">
    <source>
        <dbReference type="Pfam" id="PF00171"/>
    </source>
</evidence>
<dbReference type="InterPro" id="IPR016161">
    <property type="entry name" value="Ald_DH/histidinol_DH"/>
</dbReference>
<protein>
    <submittedName>
        <fullName evidence="3">Aldehyde dehydrogenase family protein</fullName>
    </submittedName>
</protein>
<reference evidence="3" key="3">
    <citation type="journal article" date="2023" name="Microbiol. Resour. Announc.">
        <title>Draft Genome Sequence of Granulicatella sp. Strain S8, Isolated from a Marine Fish, Seriola quinqueradiata.</title>
        <authorList>
            <person name="Lee M."/>
            <person name="Farooq A."/>
            <person name="Jeong J.B."/>
            <person name="Jung M.Y."/>
        </authorList>
    </citation>
    <scope>NUCLEOTIDE SEQUENCE</scope>
    <source>
        <strain evidence="3">S8</strain>
    </source>
</reference>
<dbReference type="Gene3D" id="3.40.605.10">
    <property type="entry name" value="Aldehyde Dehydrogenase, Chain A, domain 1"/>
    <property type="match status" value="1"/>
</dbReference>
<dbReference type="Proteomes" id="UP001059480">
    <property type="component" value="Unassembled WGS sequence"/>
</dbReference>
<dbReference type="SUPFAM" id="SSF51735">
    <property type="entry name" value="NAD(P)-binding Rossmann-fold domains"/>
    <property type="match status" value="1"/>
</dbReference>
<dbReference type="SUPFAM" id="SSF53720">
    <property type="entry name" value="ALDH-like"/>
    <property type="match status" value="1"/>
</dbReference>
<name>A0ABT1WQN8_9LACT</name>
<proteinExistence type="predicted"/>
<accession>A0ABT1WQN8</accession>
<reference evidence="3" key="2">
    <citation type="journal article" date="2023" name="Curr. Microbiol.">
        <title>Granulicatella seriolae sp. nov., a Novel Facultative Anaerobe Isolated from Yellowtail Marine Fish.</title>
        <authorList>
            <person name="Lee M."/>
            <person name="Choi Y.J."/>
            <person name="Farooq A."/>
            <person name="Jeong J.B."/>
            <person name="Jung M.Y."/>
        </authorList>
    </citation>
    <scope>NUCLEOTIDE SEQUENCE</scope>
    <source>
        <strain evidence="3">S8</strain>
    </source>
</reference>
<keyword evidence="1" id="KW-0560">Oxidoreductase</keyword>
<dbReference type="InterPro" id="IPR015590">
    <property type="entry name" value="Aldehyde_DH_dom"/>
</dbReference>
<dbReference type="Pfam" id="PF00171">
    <property type="entry name" value="Aldedh"/>
    <property type="match status" value="1"/>
</dbReference>
<dbReference type="PANTHER" id="PTHR11699">
    <property type="entry name" value="ALDEHYDE DEHYDROGENASE-RELATED"/>
    <property type="match status" value="1"/>
</dbReference>
<evidence type="ECO:0000313" key="4">
    <source>
        <dbReference type="Proteomes" id="UP001059480"/>
    </source>
</evidence>
<keyword evidence="4" id="KW-1185">Reference proteome</keyword>
<comment type="caution">
    <text evidence="3">The sequence shown here is derived from an EMBL/GenBank/DDBJ whole genome shotgun (WGS) entry which is preliminary data.</text>
</comment>
<organism evidence="3 4">
    <name type="scientific">Granulicatella seriolae</name>
    <dbReference type="NCBI Taxonomy" id="2967226"/>
    <lineage>
        <taxon>Bacteria</taxon>
        <taxon>Bacillati</taxon>
        <taxon>Bacillota</taxon>
        <taxon>Bacilli</taxon>
        <taxon>Lactobacillales</taxon>
        <taxon>Carnobacteriaceae</taxon>
        <taxon>Granulicatella</taxon>
    </lineage>
</organism>
<dbReference type="EMBL" id="JANHNZ010000016">
    <property type="protein sequence ID" value="MCQ9210847.1"/>
    <property type="molecule type" value="Genomic_DNA"/>
</dbReference>